<evidence type="ECO:0000313" key="2">
    <source>
        <dbReference type="Proteomes" id="UP000592294"/>
    </source>
</evidence>
<accession>A0A850RN45</accession>
<gene>
    <name evidence="1" type="ORF">HW932_13945</name>
</gene>
<reference evidence="1 2" key="1">
    <citation type="submission" date="2020-06" db="EMBL/GenBank/DDBJ databases">
        <title>Whole-genome sequence of Allochromatium humboldtianum DSM 21881, type strain.</title>
        <authorList>
            <person name="Kyndt J.A."/>
            <person name="Meyer T.E."/>
        </authorList>
    </citation>
    <scope>NUCLEOTIDE SEQUENCE [LARGE SCALE GENOMIC DNA]</scope>
    <source>
        <strain evidence="1 2">DSM 21881</strain>
    </source>
</reference>
<dbReference type="Proteomes" id="UP000592294">
    <property type="component" value="Unassembled WGS sequence"/>
</dbReference>
<evidence type="ECO:0000313" key="1">
    <source>
        <dbReference type="EMBL" id="NVZ10363.1"/>
    </source>
</evidence>
<proteinExistence type="predicted"/>
<keyword evidence="2" id="KW-1185">Reference proteome</keyword>
<dbReference type="RefSeq" id="WP_176977095.1">
    <property type="nucleotide sequence ID" value="NZ_JABZEO010000009.1"/>
</dbReference>
<protein>
    <submittedName>
        <fullName evidence="1">Uncharacterized protein</fullName>
    </submittedName>
</protein>
<dbReference type="AlphaFoldDB" id="A0A850RN45"/>
<comment type="caution">
    <text evidence="1">The sequence shown here is derived from an EMBL/GenBank/DDBJ whole genome shotgun (WGS) entry which is preliminary data.</text>
</comment>
<dbReference type="EMBL" id="JABZEO010000009">
    <property type="protein sequence ID" value="NVZ10363.1"/>
    <property type="molecule type" value="Genomic_DNA"/>
</dbReference>
<sequence>MAKSDRDKKIDAMAGGYLSAGITQRFTERTFGIFNDADQLMQLAEKWKNVAADKAQGHMFEQLEVVKFNFDALKKDSDLFAKTTASMGMPHDKVDILIKNGEEIVREAQAKSCNSAARSAFALSDAEYKEMQRLAPSDQFEKIKELLRKRIDSGALKAEDYEQTLRNIEESLKHENVSSSGTTYQEALNATDVKTAQDIADKFKLKSALTDMHESGKRAGKVGALLTGSISAVTGVHSLHKGEIEVGELLSRVAVDSAKGYATGYVVTAMSKGITYSTTYLLGESVARSFARSNAPVAIAAGVVNASKSFVAYINGDIGGEQLLDEVSHTAITSTSSFYYGALGQVAIPIPIIGALVGAGVGYFIGNMLHQSGLVALGDSRVVKEAKERRYAVQAMCLAVIPEIQKNRLELESYLESYFSQRKNDFLASFCVLDNSLYSWNPDEFVLGLEKINNQFGISLQFKSFADFDLFMSSDEVFEF</sequence>
<organism evidence="1 2">
    <name type="scientific">Allochromatium humboldtianum</name>
    <dbReference type="NCBI Taxonomy" id="504901"/>
    <lineage>
        <taxon>Bacteria</taxon>
        <taxon>Pseudomonadati</taxon>
        <taxon>Pseudomonadota</taxon>
        <taxon>Gammaproteobacteria</taxon>
        <taxon>Chromatiales</taxon>
        <taxon>Chromatiaceae</taxon>
        <taxon>Allochromatium</taxon>
    </lineage>
</organism>
<name>A0A850RN45_9GAMM</name>